<organism evidence="1 2">
    <name type="scientific">Kiloniella spongiae</name>
    <dbReference type="NCBI Taxonomy" id="1489064"/>
    <lineage>
        <taxon>Bacteria</taxon>
        <taxon>Pseudomonadati</taxon>
        <taxon>Pseudomonadota</taxon>
        <taxon>Alphaproteobacteria</taxon>
        <taxon>Rhodospirillales</taxon>
        <taxon>Kiloniellaceae</taxon>
        <taxon>Kiloniella</taxon>
    </lineage>
</organism>
<sequence>MFDREALFIIWLFLILKVVQKILHDNVSIEASAFDPKRNMEFKNRNSRAIAEMSYLALLIKLHEEGMSSYVQHTDLTTRHLHGIRETTVDRALGSYW</sequence>
<name>A0A0H2MVR4_9PROT</name>
<proteinExistence type="predicted"/>
<keyword evidence="2" id="KW-1185">Reference proteome</keyword>
<protein>
    <submittedName>
        <fullName evidence="1">Uncharacterized protein</fullName>
    </submittedName>
</protein>
<dbReference type="AlphaFoldDB" id="A0A0H2MVR4"/>
<accession>A0A0H2MVR4</accession>
<evidence type="ECO:0000313" key="2">
    <source>
        <dbReference type="Proteomes" id="UP000035444"/>
    </source>
</evidence>
<dbReference type="Proteomes" id="UP000035444">
    <property type="component" value="Unassembled WGS sequence"/>
</dbReference>
<comment type="caution">
    <text evidence="1">The sequence shown here is derived from an EMBL/GenBank/DDBJ whole genome shotgun (WGS) entry which is preliminary data.</text>
</comment>
<dbReference type="EMBL" id="LAQL01000006">
    <property type="protein sequence ID" value="KLN60810.1"/>
    <property type="molecule type" value="Genomic_DNA"/>
</dbReference>
<gene>
    <name evidence="1" type="ORF">WH96_10075</name>
</gene>
<reference evidence="1 2" key="1">
    <citation type="submission" date="2015-03" db="EMBL/GenBank/DDBJ databases">
        <title>Genome Sequence of Kiloniella spongiae MEBiC09566, isolated from a marine sponge.</title>
        <authorList>
            <person name="Shao Z."/>
            <person name="Wang L."/>
            <person name="Li X."/>
        </authorList>
    </citation>
    <scope>NUCLEOTIDE SEQUENCE [LARGE SCALE GENOMIC DNA]</scope>
    <source>
        <strain evidence="1 2">MEBiC09566</strain>
    </source>
</reference>
<evidence type="ECO:0000313" key="1">
    <source>
        <dbReference type="EMBL" id="KLN60810.1"/>
    </source>
</evidence>